<evidence type="ECO:0000313" key="2">
    <source>
        <dbReference type="Proteomes" id="UP000033070"/>
    </source>
</evidence>
<dbReference type="RefSeq" id="WP_172588541.1">
    <property type="nucleotide sequence ID" value="NZ_AP018738.1"/>
</dbReference>
<sequence>MSTLTEETHRSESDIIHQTLTGYLAANRGEFASKVLSSRSDSRKILYA</sequence>
<reference evidence="1 2" key="1">
    <citation type="submission" date="2018-06" db="EMBL/GenBank/DDBJ databases">
        <title>OYT1 Genome Sequencing.</title>
        <authorList>
            <person name="Kato S."/>
            <person name="Itoh T."/>
            <person name="Ohkuma M."/>
        </authorList>
    </citation>
    <scope>NUCLEOTIDE SEQUENCE [LARGE SCALE GENOMIC DNA]</scope>
    <source>
        <strain evidence="1 2">OYT1</strain>
    </source>
</reference>
<dbReference type="KEGG" id="fam:OYT1_ch2114"/>
<accession>A0A2Z6GEB4</accession>
<dbReference type="AlphaFoldDB" id="A0A2Z6GEB4"/>
<proteinExistence type="predicted"/>
<name>A0A2Z6GEB4_9PROT</name>
<dbReference type="STRING" id="1188319.OYT1_01105"/>
<dbReference type="EMBL" id="AP018738">
    <property type="protein sequence ID" value="BBE51639.1"/>
    <property type="molecule type" value="Genomic_DNA"/>
</dbReference>
<organism evidence="1 2">
    <name type="scientific">Ferriphaselus amnicola</name>
    <dbReference type="NCBI Taxonomy" id="1188319"/>
    <lineage>
        <taxon>Bacteria</taxon>
        <taxon>Pseudomonadati</taxon>
        <taxon>Pseudomonadota</taxon>
        <taxon>Betaproteobacteria</taxon>
        <taxon>Nitrosomonadales</taxon>
        <taxon>Gallionellaceae</taxon>
        <taxon>Ferriphaselus</taxon>
    </lineage>
</organism>
<gene>
    <name evidence="1" type="ORF">OYT1_ch2114</name>
</gene>
<protein>
    <submittedName>
        <fullName evidence="1">Uncharacterized protein</fullName>
    </submittedName>
</protein>
<keyword evidence="2" id="KW-1185">Reference proteome</keyword>
<evidence type="ECO:0000313" key="1">
    <source>
        <dbReference type="EMBL" id="BBE51639.1"/>
    </source>
</evidence>
<dbReference type="Proteomes" id="UP000033070">
    <property type="component" value="Chromosome"/>
</dbReference>